<dbReference type="EMBL" id="CP133615">
    <property type="protein sequence ID" value="WMV25842.1"/>
    <property type="molecule type" value="Genomic_DNA"/>
</dbReference>
<evidence type="ECO:0000256" key="1">
    <source>
        <dbReference type="SAM" id="MobiDB-lite"/>
    </source>
</evidence>
<dbReference type="AlphaFoldDB" id="A0AAF0QL61"/>
<evidence type="ECO:0000313" key="3">
    <source>
        <dbReference type="Proteomes" id="UP001234989"/>
    </source>
</evidence>
<protein>
    <submittedName>
        <fullName evidence="2">Uncharacterized protein</fullName>
    </submittedName>
</protein>
<evidence type="ECO:0000313" key="2">
    <source>
        <dbReference type="EMBL" id="WMV25842.1"/>
    </source>
</evidence>
<organism evidence="2 3">
    <name type="scientific">Solanum verrucosum</name>
    <dbReference type="NCBI Taxonomy" id="315347"/>
    <lineage>
        <taxon>Eukaryota</taxon>
        <taxon>Viridiplantae</taxon>
        <taxon>Streptophyta</taxon>
        <taxon>Embryophyta</taxon>
        <taxon>Tracheophyta</taxon>
        <taxon>Spermatophyta</taxon>
        <taxon>Magnoliopsida</taxon>
        <taxon>eudicotyledons</taxon>
        <taxon>Gunneridae</taxon>
        <taxon>Pentapetalae</taxon>
        <taxon>asterids</taxon>
        <taxon>lamiids</taxon>
        <taxon>Solanales</taxon>
        <taxon>Solanaceae</taxon>
        <taxon>Solanoideae</taxon>
        <taxon>Solaneae</taxon>
        <taxon>Solanum</taxon>
    </lineage>
</organism>
<proteinExistence type="predicted"/>
<accession>A0AAF0QL61</accession>
<gene>
    <name evidence="2" type="ORF">MTR67_019227</name>
</gene>
<keyword evidence="3" id="KW-1185">Reference proteome</keyword>
<reference evidence="2" key="1">
    <citation type="submission" date="2023-08" db="EMBL/GenBank/DDBJ databases">
        <title>A de novo genome assembly of Solanum verrucosum Schlechtendal, a Mexican diploid species geographically isolated from the other diploid A-genome species in potato relatives.</title>
        <authorList>
            <person name="Hosaka K."/>
        </authorList>
    </citation>
    <scope>NUCLEOTIDE SEQUENCE</scope>
    <source>
        <tissue evidence="2">Young leaves</tissue>
    </source>
</reference>
<feature type="region of interest" description="Disordered" evidence="1">
    <location>
        <begin position="49"/>
        <end position="76"/>
    </location>
</feature>
<sequence>GDRFDIDETTNDLTELSIDEPQIEGVRKANACSQANLVRYVRLYRGHLQGGRGGNQRGREGRGNGNARRGNVQPGRDMVCQDDRAQCYAFPGKNVAEASDAVVCDRMANVLFDPGSTYSYGKIRVEGVYKPKQAKIISSIRASKLVGQGCLAYLAHVRDVEVETPSIESIPVVSEFREVFPNDLPGMPLYFILRYRFLH</sequence>
<feature type="non-terminal residue" evidence="2">
    <location>
        <position position="1"/>
    </location>
</feature>
<name>A0AAF0QL61_SOLVR</name>
<dbReference type="Proteomes" id="UP001234989">
    <property type="component" value="Chromosome 4"/>
</dbReference>